<reference evidence="3" key="1">
    <citation type="submission" date="2025-08" db="UniProtKB">
        <authorList>
            <consortium name="RefSeq"/>
        </authorList>
    </citation>
    <scope>IDENTIFICATION</scope>
    <source>
        <tissue evidence="3">Whole organism</tissue>
    </source>
</reference>
<dbReference type="Proteomes" id="UP000694843">
    <property type="component" value="Unplaced"/>
</dbReference>
<sequence>MTDNDYFLPFQGVGSLCFLETPSSSNMLEPVPQSCELQARLSRFRSSCRRNIFCKTFKSAKSRFYCDNFSLLFLLIVMVMNTISEPVQAVRRPARVNSRKLRVDGITNNDYSRERQRKHIVENSSMKFSENGDDVENVRFSNENHELNLLFEHYLKELQPSQSESYNKDFTNKTGLITSVDVGILPETLSEMNQTSAWKIPSSVPDVNKLPSNSLWDSSLPFPSKESDEHESPQKVISVAPILPPKDQLYHDVSQNFPSTVVLDLTALSEFFPLYRELASAMLDGQSLDRAYRAIQTSSANNVFDVADVLLPEGISRTKIHAAIASLTTALQAVPPSPHHRTTSPHHHNTSLGDTHITTNLYTQQFQTPDTTSSHHTTTPHHTTPPHHGTSRQIADQQTDPESGRGFSLLNPF</sequence>
<dbReference type="KEGG" id="hazt:108665202"/>
<feature type="region of interest" description="Disordered" evidence="1">
    <location>
        <begin position="367"/>
        <end position="413"/>
    </location>
</feature>
<organism evidence="2 3">
    <name type="scientific">Hyalella azteca</name>
    <name type="common">Amphipod</name>
    <dbReference type="NCBI Taxonomy" id="294128"/>
    <lineage>
        <taxon>Eukaryota</taxon>
        <taxon>Metazoa</taxon>
        <taxon>Ecdysozoa</taxon>
        <taxon>Arthropoda</taxon>
        <taxon>Crustacea</taxon>
        <taxon>Multicrustacea</taxon>
        <taxon>Malacostraca</taxon>
        <taxon>Eumalacostraca</taxon>
        <taxon>Peracarida</taxon>
        <taxon>Amphipoda</taxon>
        <taxon>Senticaudata</taxon>
        <taxon>Talitrida</taxon>
        <taxon>Talitroidea</taxon>
        <taxon>Hyalellidae</taxon>
        <taxon>Hyalella</taxon>
    </lineage>
</organism>
<proteinExistence type="predicted"/>
<evidence type="ECO:0000313" key="3">
    <source>
        <dbReference type="RefSeq" id="XP_018007424.1"/>
    </source>
</evidence>
<gene>
    <name evidence="3" type="primary">LOC108665202</name>
</gene>
<dbReference type="RefSeq" id="XP_018007424.1">
    <property type="nucleotide sequence ID" value="XM_018151935.1"/>
</dbReference>
<dbReference type="AlphaFoldDB" id="A0A8B7N2I8"/>
<feature type="region of interest" description="Disordered" evidence="1">
    <location>
        <begin position="334"/>
        <end position="354"/>
    </location>
</feature>
<keyword evidence="2" id="KW-1185">Reference proteome</keyword>
<feature type="compositionally biased region" description="Low complexity" evidence="1">
    <location>
        <begin position="368"/>
        <end position="388"/>
    </location>
</feature>
<feature type="compositionally biased region" description="Basic residues" evidence="1">
    <location>
        <begin position="338"/>
        <end position="349"/>
    </location>
</feature>
<name>A0A8B7N2I8_HYAAZ</name>
<evidence type="ECO:0000256" key="1">
    <source>
        <dbReference type="SAM" id="MobiDB-lite"/>
    </source>
</evidence>
<accession>A0A8B7N2I8</accession>
<feature type="compositionally biased region" description="Polar residues" evidence="1">
    <location>
        <begin position="392"/>
        <end position="401"/>
    </location>
</feature>
<protein>
    <submittedName>
        <fullName evidence="3">Uncharacterized protein LOC108665202</fullName>
    </submittedName>
</protein>
<dbReference type="GeneID" id="108665202"/>
<feature type="non-terminal residue" evidence="3">
    <location>
        <position position="413"/>
    </location>
</feature>
<evidence type="ECO:0000313" key="2">
    <source>
        <dbReference type="Proteomes" id="UP000694843"/>
    </source>
</evidence>
<dbReference type="OrthoDB" id="10606066at2759"/>